<dbReference type="AlphaFoldDB" id="A0AAX1UMS7"/>
<dbReference type="RefSeq" id="WP_118999680.1">
    <property type="nucleotide sequence ID" value="NZ_QWGP01000005.1"/>
</dbReference>
<dbReference type="SUPFAM" id="SSF53955">
    <property type="entry name" value="Lysozyme-like"/>
    <property type="match status" value="1"/>
</dbReference>
<name>A0AAX1UMS7_CERSP</name>
<evidence type="ECO:0000313" key="1">
    <source>
        <dbReference type="EMBL" id="RHZ96453.1"/>
    </source>
</evidence>
<sequence length="214" mass="23321">MKAEFFAAVRSAFGSLSQSQVDGIETLLSATIGLPIEERAYLLATAWHETARTMQPITERGSRDYFDKYEPGTRIGQVLGNTSVGDGYRFRGRGYVQITGRANYAKASRALGRELVQAPELALQPSIAAQILVQGCRDGWFTGKRLRDYLPGDYVGARRVVNGTDRATVIAGYARKFEAALARLDEATAPVTAGRSPWAALVAWLSSVFIRKGA</sequence>
<dbReference type="Gene3D" id="1.10.530.10">
    <property type="match status" value="1"/>
</dbReference>
<evidence type="ECO:0008006" key="3">
    <source>
        <dbReference type="Google" id="ProtNLM"/>
    </source>
</evidence>
<dbReference type="Proteomes" id="UP000266305">
    <property type="component" value="Unassembled WGS sequence"/>
</dbReference>
<accession>A0AAX1UMS7</accession>
<evidence type="ECO:0000313" key="2">
    <source>
        <dbReference type="Proteomes" id="UP000266305"/>
    </source>
</evidence>
<proteinExistence type="predicted"/>
<reference evidence="1 2" key="1">
    <citation type="submission" date="2018-08" db="EMBL/GenBank/DDBJ databases">
        <title>Draft genome sequence of Rhodobacter sphaeroides FY.</title>
        <authorList>
            <person name="Rayyan A."/>
            <person name="Meyer T.E."/>
            <person name="Kyndt J.A."/>
        </authorList>
    </citation>
    <scope>NUCLEOTIDE SEQUENCE [LARGE SCALE GENOMIC DNA]</scope>
    <source>
        <strain evidence="1 2">FY</strain>
    </source>
</reference>
<dbReference type="InterPro" id="IPR023346">
    <property type="entry name" value="Lysozyme-like_dom_sf"/>
</dbReference>
<gene>
    <name evidence="1" type="ORF">D1114_07005</name>
</gene>
<protein>
    <recommendedName>
        <fullName evidence="3">Glycoside hydrolase family 19 catalytic domain-containing protein</fullName>
    </recommendedName>
</protein>
<organism evidence="1 2">
    <name type="scientific">Cereibacter sphaeroides</name>
    <name type="common">Rhodobacter sphaeroides</name>
    <dbReference type="NCBI Taxonomy" id="1063"/>
    <lineage>
        <taxon>Bacteria</taxon>
        <taxon>Pseudomonadati</taxon>
        <taxon>Pseudomonadota</taxon>
        <taxon>Alphaproteobacteria</taxon>
        <taxon>Rhodobacterales</taxon>
        <taxon>Paracoccaceae</taxon>
        <taxon>Cereibacter</taxon>
    </lineage>
</organism>
<dbReference type="EMBL" id="QWGP01000005">
    <property type="protein sequence ID" value="RHZ96453.1"/>
    <property type="molecule type" value="Genomic_DNA"/>
</dbReference>
<comment type="caution">
    <text evidence="1">The sequence shown here is derived from an EMBL/GenBank/DDBJ whole genome shotgun (WGS) entry which is preliminary data.</text>
</comment>